<dbReference type="RefSeq" id="XP_022291516.1">
    <property type="nucleotide sequence ID" value="XM_022435808.1"/>
</dbReference>
<dbReference type="GeneID" id="111102881"/>
<dbReference type="CDD" id="cd02901">
    <property type="entry name" value="Macro_Poa1p-like"/>
    <property type="match status" value="1"/>
</dbReference>
<dbReference type="SUPFAM" id="SSF52949">
    <property type="entry name" value="Macro domain-like"/>
    <property type="match status" value="1"/>
</dbReference>
<dbReference type="PANTHER" id="PTHR12521:SF0">
    <property type="entry name" value="ADP-RIBOSE GLYCOHYDROLASE OARD1"/>
    <property type="match status" value="1"/>
</dbReference>
<keyword evidence="2" id="KW-1185">Reference proteome</keyword>
<name>A0A8B8AJY4_CRAVI</name>
<dbReference type="OrthoDB" id="2155246at2759"/>
<sequence>MAAGNSTKEGFQLEEKKGDLFSCPSKHSLAHCISEDVRMGKGIAVLFKKKFGGVDEIKKQGIKPGGVAILERNGRFIYYLITKVKYSDKPTYDSLRSSLESMKEHCLKHKVKHLAMPRIGCGLDLLKWEEVSVILIETFHDTDVAITVYSL</sequence>
<protein>
    <submittedName>
        <fullName evidence="3">O-acetyl-ADP-ribose deacetylase 1-like</fullName>
    </submittedName>
</protein>
<evidence type="ECO:0000313" key="2">
    <source>
        <dbReference type="Proteomes" id="UP000694844"/>
    </source>
</evidence>
<dbReference type="PANTHER" id="PTHR12521">
    <property type="entry name" value="PROTEIN C6ORF130"/>
    <property type="match status" value="1"/>
</dbReference>
<reference evidence="3" key="1">
    <citation type="submission" date="2025-08" db="UniProtKB">
        <authorList>
            <consortium name="RefSeq"/>
        </authorList>
    </citation>
    <scope>IDENTIFICATION</scope>
    <source>
        <tissue evidence="3">Whole sample</tissue>
    </source>
</reference>
<dbReference type="Pfam" id="PF01661">
    <property type="entry name" value="Macro"/>
    <property type="match status" value="1"/>
</dbReference>
<feature type="domain" description="Macro" evidence="1">
    <location>
        <begin position="1"/>
        <end position="151"/>
    </location>
</feature>
<dbReference type="InterPro" id="IPR002589">
    <property type="entry name" value="Macro_dom"/>
</dbReference>
<dbReference type="Gene3D" id="3.40.220.10">
    <property type="entry name" value="Leucine Aminopeptidase, subunit E, domain 1"/>
    <property type="match status" value="1"/>
</dbReference>
<organism evidence="2 3">
    <name type="scientific">Crassostrea virginica</name>
    <name type="common">Eastern oyster</name>
    <dbReference type="NCBI Taxonomy" id="6565"/>
    <lineage>
        <taxon>Eukaryota</taxon>
        <taxon>Metazoa</taxon>
        <taxon>Spiralia</taxon>
        <taxon>Lophotrochozoa</taxon>
        <taxon>Mollusca</taxon>
        <taxon>Bivalvia</taxon>
        <taxon>Autobranchia</taxon>
        <taxon>Pteriomorphia</taxon>
        <taxon>Ostreida</taxon>
        <taxon>Ostreoidea</taxon>
        <taxon>Ostreidae</taxon>
        <taxon>Crassostrea</taxon>
    </lineage>
</organism>
<accession>A0A8B8AJY4</accession>
<dbReference type="Proteomes" id="UP000694844">
    <property type="component" value="Chromosome 7"/>
</dbReference>
<dbReference type="AlphaFoldDB" id="A0A8B8AJY4"/>
<gene>
    <name evidence="3" type="primary">LOC111102881</name>
</gene>
<dbReference type="InterPro" id="IPR043472">
    <property type="entry name" value="Macro_dom-like"/>
</dbReference>
<dbReference type="PROSITE" id="PS51154">
    <property type="entry name" value="MACRO"/>
    <property type="match status" value="1"/>
</dbReference>
<evidence type="ECO:0000313" key="3">
    <source>
        <dbReference type="RefSeq" id="XP_022291516.1"/>
    </source>
</evidence>
<dbReference type="SMART" id="SM00506">
    <property type="entry name" value="A1pp"/>
    <property type="match status" value="1"/>
</dbReference>
<proteinExistence type="predicted"/>
<dbReference type="GO" id="GO:0140291">
    <property type="term" value="P:peptidyl-glutamate ADP-deribosylation"/>
    <property type="evidence" value="ECO:0007669"/>
    <property type="project" value="TreeGrafter"/>
</dbReference>
<dbReference type="InterPro" id="IPR050892">
    <property type="entry name" value="ADP-ribose_metab_enzymes"/>
</dbReference>
<evidence type="ECO:0000259" key="1">
    <source>
        <dbReference type="PROSITE" id="PS51154"/>
    </source>
</evidence>
<dbReference type="KEGG" id="cvn:111102881"/>